<feature type="domain" description="CusB-like beta-barrel" evidence="4">
    <location>
        <begin position="336"/>
        <end position="392"/>
    </location>
</feature>
<dbReference type="EMBL" id="CP036267">
    <property type="protein sequence ID" value="QDT35540.1"/>
    <property type="molecule type" value="Genomic_DNA"/>
</dbReference>
<evidence type="ECO:0000256" key="2">
    <source>
        <dbReference type="SAM" id="Coils"/>
    </source>
</evidence>
<dbReference type="InterPro" id="IPR058792">
    <property type="entry name" value="Beta-barrel_RND_2"/>
</dbReference>
<dbReference type="Gene3D" id="1.10.287.470">
    <property type="entry name" value="Helix hairpin bin"/>
    <property type="match status" value="1"/>
</dbReference>
<keyword evidence="6" id="KW-1185">Reference proteome</keyword>
<dbReference type="PANTHER" id="PTHR30469:SF15">
    <property type="entry name" value="HLYD FAMILY OF SECRETION PROTEINS"/>
    <property type="match status" value="1"/>
</dbReference>
<evidence type="ECO:0000259" key="4">
    <source>
        <dbReference type="Pfam" id="PF25954"/>
    </source>
</evidence>
<comment type="similarity">
    <text evidence="1">Belongs to the membrane fusion protein (MFP) (TC 8.A.1) family.</text>
</comment>
<dbReference type="InterPro" id="IPR006143">
    <property type="entry name" value="RND_pump_MFP"/>
</dbReference>
<evidence type="ECO:0000256" key="3">
    <source>
        <dbReference type="SAM" id="Phobius"/>
    </source>
</evidence>
<dbReference type="Gene3D" id="2.40.30.170">
    <property type="match status" value="1"/>
</dbReference>
<accession>A0A517QV92</accession>
<protein>
    <submittedName>
        <fullName evidence="5">Multidrug resistance protein MdtN</fullName>
    </submittedName>
</protein>
<dbReference type="OrthoDB" id="259859at2"/>
<dbReference type="SUPFAM" id="SSF111369">
    <property type="entry name" value="HlyD-like secretion proteins"/>
    <property type="match status" value="1"/>
</dbReference>
<evidence type="ECO:0000313" key="5">
    <source>
        <dbReference type="EMBL" id="QDT35540.1"/>
    </source>
</evidence>
<dbReference type="GO" id="GO:1990281">
    <property type="term" value="C:efflux pump complex"/>
    <property type="evidence" value="ECO:0007669"/>
    <property type="project" value="TreeGrafter"/>
</dbReference>
<keyword evidence="3" id="KW-1133">Transmembrane helix</keyword>
<dbReference type="NCBIfam" id="TIGR01730">
    <property type="entry name" value="RND_mfp"/>
    <property type="match status" value="1"/>
</dbReference>
<dbReference type="KEGG" id="tpol:Mal48_48170"/>
<dbReference type="Gene3D" id="2.40.50.100">
    <property type="match status" value="1"/>
</dbReference>
<dbReference type="PANTHER" id="PTHR30469">
    <property type="entry name" value="MULTIDRUG RESISTANCE PROTEIN MDTA"/>
    <property type="match status" value="1"/>
</dbReference>
<evidence type="ECO:0000313" key="6">
    <source>
        <dbReference type="Proteomes" id="UP000315724"/>
    </source>
</evidence>
<dbReference type="Pfam" id="PF25954">
    <property type="entry name" value="Beta-barrel_RND_2"/>
    <property type="match status" value="1"/>
</dbReference>
<keyword evidence="2" id="KW-0175">Coiled coil</keyword>
<proteinExistence type="inferred from homology"/>
<reference evidence="5 6" key="1">
    <citation type="submission" date="2019-02" db="EMBL/GenBank/DDBJ databases">
        <title>Deep-cultivation of Planctomycetes and their phenomic and genomic characterization uncovers novel biology.</title>
        <authorList>
            <person name="Wiegand S."/>
            <person name="Jogler M."/>
            <person name="Boedeker C."/>
            <person name="Pinto D."/>
            <person name="Vollmers J."/>
            <person name="Rivas-Marin E."/>
            <person name="Kohn T."/>
            <person name="Peeters S.H."/>
            <person name="Heuer A."/>
            <person name="Rast P."/>
            <person name="Oberbeckmann S."/>
            <person name="Bunk B."/>
            <person name="Jeske O."/>
            <person name="Meyerdierks A."/>
            <person name="Storesund J.E."/>
            <person name="Kallscheuer N."/>
            <person name="Luecker S."/>
            <person name="Lage O.M."/>
            <person name="Pohl T."/>
            <person name="Merkel B.J."/>
            <person name="Hornburger P."/>
            <person name="Mueller R.-W."/>
            <person name="Bruemmer F."/>
            <person name="Labrenz M."/>
            <person name="Spormann A.M."/>
            <person name="Op den Camp H."/>
            <person name="Overmann J."/>
            <person name="Amann R."/>
            <person name="Jetten M.S.M."/>
            <person name="Mascher T."/>
            <person name="Medema M.H."/>
            <person name="Devos D.P."/>
            <person name="Kaster A.-K."/>
            <person name="Ovreas L."/>
            <person name="Rohde M."/>
            <person name="Galperin M.Y."/>
            <person name="Jogler C."/>
        </authorList>
    </citation>
    <scope>NUCLEOTIDE SEQUENCE [LARGE SCALE GENOMIC DNA]</scope>
    <source>
        <strain evidence="5 6">Mal48</strain>
    </source>
</reference>
<keyword evidence="3" id="KW-0472">Membrane</keyword>
<keyword evidence="3" id="KW-0812">Transmembrane</keyword>
<gene>
    <name evidence="5" type="primary">mdtN_2</name>
    <name evidence="5" type="ORF">Mal48_48170</name>
</gene>
<name>A0A517QV92_9PLAN</name>
<feature type="transmembrane region" description="Helical" evidence="3">
    <location>
        <begin position="33"/>
        <end position="57"/>
    </location>
</feature>
<sequence length="503" mass="56642">MIKSMTTTSDVPVKAKATQQKSDAGAKKFAPMWLQWGATVLAICIVLLIGVGLFWGLARMKTAPPREEPEPTILRVEAFQIEAVPLKRFIASFGTARADIEVTVSAEVSGRVTEKNELEVGNVVRGPEIRTLANGQSSRKPGEVLVQIDPQTYRERVTQAESLLEQDRVNLNRLEKQEALNQRLLTQQRERLETITAEYERTLELYNRQAENESIVRQKKLELEQYREALIRLENDEELLPIQREELKAQRATHQSDLNLSQLELDKATVRAPTTGTLSDVLVEQGQYVRAGDPIVQITSTDRVEIPVAVTLEDAVLLGRLIQEGKLPVVQLARHEADFELSQSKTWKGYIERIDPVADVETRTVRAFVEVENAEQNQPLRPGTFTYARIEAGVIEPDQGVLIPREALLDGTVFVVSENEMQSDADNEKLSLAKPRQVTIADTYQAFALISQGLQENEQIVTTNLDIVVNNSLLDVRRIRSLDDELSRVKIPYLQRLSPKVQE</sequence>
<dbReference type="AlphaFoldDB" id="A0A517QV92"/>
<organism evidence="5 6">
    <name type="scientific">Thalassoglobus polymorphus</name>
    <dbReference type="NCBI Taxonomy" id="2527994"/>
    <lineage>
        <taxon>Bacteria</taxon>
        <taxon>Pseudomonadati</taxon>
        <taxon>Planctomycetota</taxon>
        <taxon>Planctomycetia</taxon>
        <taxon>Planctomycetales</taxon>
        <taxon>Planctomycetaceae</taxon>
        <taxon>Thalassoglobus</taxon>
    </lineage>
</organism>
<dbReference type="Gene3D" id="2.40.420.20">
    <property type="match status" value="1"/>
</dbReference>
<dbReference type="Proteomes" id="UP000315724">
    <property type="component" value="Chromosome"/>
</dbReference>
<dbReference type="GO" id="GO:0015562">
    <property type="term" value="F:efflux transmembrane transporter activity"/>
    <property type="evidence" value="ECO:0007669"/>
    <property type="project" value="TreeGrafter"/>
</dbReference>
<evidence type="ECO:0000256" key="1">
    <source>
        <dbReference type="ARBA" id="ARBA00009477"/>
    </source>
</evidence>
<feature type="coiled-coil region" evidence="2">
    <location>
        <begin position="157"/>
        <end position="236"/>
    </location>
</feature>